<dbReference type="Proteomes" id="UP001187192">
    <property type="component" value="Unassembled WGS sequence"/>
</dbReference>
<keyword evidence="4" id="KW-0808">Transferase</keyword>
<dbReference type="GO" id="GO:0061630">
    <property type="term" value="F:ubiquitin protein ligase activity"/>
    <property type="evidence" value="ECO:0007669"/>
    <property type="project" value="UniProtKB-EC"/>
</dbReference>
<name>A0AA88CTS6_FICCA</name>
<evidence type="ECO:0000256" key="3">
    <source>
        <dbReference type="ARBA" id="ARBA00012483"/>
    </source>
</evidence>
<keyword evidence="8" id="KW-1185">Reference proteome</keyword>
<dbReference type="InterPro" id="IPR016024">
    <property type="entry name" value="ARM-type_fold"/>
</dbReference>
<gene>
    <name evidence="7" type="ORF">TIFTF001_002469</name>
</gene>
<proteinExistence type="predicted"/>
<dbReference type="InterPro" id="IPR045210">
    <property type="entry name" value="RING-Ubox_PUB"/>
</dbReference>
<protein>
    <recommendedName>
        <fullName evidence="3">RING-type E3 ubiquitin transferase</fullName>
        <ecNumber evidence="3">2.3.2.27</ecNumber>
    </recommendedName>
</protein>
<evidence type="ECO:0000313" key="8">
    <source>
        <dbReference type="Proteomes" id="UP001187192"/>
    </source>
</evidence>
<dbReference type="Gene3D" id="1.25.10.10">
    <property type="entry name" value="Leucine-rich Repeat Variant"/>
    <property type="match status" value="1"/>
</dbReference>
<comment type="caution">
    <text evidence="7">The sequence shown here is derived from an EMBL/GenBank/DDBJ whole genome shotgun (WGS) entry which is preliminary data.</text>
</comment>
<comment type="catalytic activity">
    <reaction evidence="1">
        <text>S-ubiquitinyl-[E2 ubiquitin-conjugating enzyme]-L-cysteine + [acceptor protein]-L-lysine = [E2 ubiquitin-conjugating enzyme]-L-cysteine + N(6)-ubiquitinyl-[acceptor protein]-L-lysine.</text>
        <dbReference type="EC" id="2.3.2.27"/>
    </reaction>
</comment>
<dbReference type="EC" id="2.3.2.27" evidence="3"/>
<dbReference type="AlphaFoldDB" id="A0AA88CTS6"/>
<dbReference type="SMART" id="SM00504">
    <property type="entry name" value="Ubox"/>
    <property type="match status" value="1"/>
</dbReference>
<evidence type="ECO:0000256" key="4">
    <source>
        <dbReference type="ARBA" id="ARBA00022679"/>
    </source>
</evidence>
<reference evidence="7" key="1">
    <citation type="submission" date="2023-07" db="EMBL/GenBank/DDBJ databases">
        <title>draft genome sequence of fig (Ficus carica).</title>
        <authorList>
            <person name="Takahashi T."/>
            <person name="Nishimura K."/>
        </authorList>
    </citation>
    <scope>NUCLEOTIDE SEQUENCE</scope>
</reference>
<dbReference type="EMBL" id="BTGU01000002">
    <property type="protein sequence ID" value="GMN29547.1"/>
    <property type="molecule type" value="Genomic_DNA"/>
</dbReference>
<dbReference type="PROSITE" id="PS51698">
    <property type="entry name" value="U_BOX"/>
    <property type="match status" value="1"/>
</dbReference>
<feature type="domain" description="U-box" evidence="6">
    <location>
        <begin position="274"/>
        <end position="348"/>
    </location>
</feature>
<dbReference type="PANTHER" id="PTHR23315">
    <property type="entry name" value="U BOX DOMAIN-CONTAINING"/>
    <property type="match status" value="1"/>
</dbReference>
<dbReference type="SUPFAM" id="SSF48371">
    <property type="entry name" value="ARM repeat"/>
    <property type="match status" value="1"/>
</dbReference>
<dbReference type="InterPro" id="IPR003613">
    <property type="entry name" value="Ubox_domain"/>
</dbReference>
<dbReference type="CDD" id="cd16664">
    <property type="entry name" value="RING-Ubox_PUB"/>
    <property type="match status" value="1"/>
</dbReference>
<sequence>MAATHVAKEVRTVPVPGIRTFKVHHVMCTELMKLVDRVSSVFPEIEAARSRCSTGIQALGMLHRAIEKANLLLQYCSESSKLYLAVTGDVIVSRFSKARSLLEQSLDQIQFMVPVALAVEISQLIDDLSAATFVLDPHEEEAGKIIRELLQKGSSVSDSLENSEVKAFQLATSRLQIMSSTSVLIEKRAIKKLLDRISENDVTKKKILTYFLYLFRKYGKLIVPDQTDSSHACYQGSSFLSSGYGSANNRSCEMEPRIRYKQYDIQSNMSRRAVPPEEFRCPISSRLMYDPVVTASGQTYERMWIQRWFDEGHDRCPKTNIKLSHMSLTPNIDMKESISKWCVQNGVVVSDPRMETESLHSWDNSSTSTASLGSWTNDLRLPMDFSNISLGSLDTSFSSDCSLTKGDFGLSLVQTDNSSDRFQSNADIAETDLEFLSKLRELSWESQCKVVEDVNNHLKYNDKARHSLSSENFVEPLVSFLRDARDFNDIKAQRDGFQLLLTFVKENRIGVLFLHEDAFGLLASFLDSEVTAEAFTILEILSGYPSCGPKIAESGALAFVLRALDSQTGDFREQALNILCNLSSNHEISSQIACLECIPKAAIAENTECLSSLVEVLECGSSKEQEHAVDILISLCTLRVEYCQLLMDEGVIPVLVSISIVGSGRGKASALELLRLLRDARYEPDCTAIDLDAARGSSNQNNEKN</sequence>
<dbReference type="InterPro" id="IPR013083">
    <property type="entry name" value="Znf_RING/FYVE/PHD"/>
</dbReference>
<evidence type="ECO:0000313" key="7">
    <source>
        <dbReference type="EMBL" id="GMN29547.1"/>
    </source>
</evidence>
<comment type="pathway">
    <text evidence="2">Protein modification; protein ubiquitination.</text>
</comment>
<dbReference type="InterPro" id="IPR011989">
    <property type="entry name" value="ARM-like"/>
</dbReference>
<organism evidence="7 8">
    <name type="scientific">Ficus carica</name>
    <name type="common">Common fig</name>
    <dbReference type="NCBI Taxonomy" id="3494"/>
    <lineage>
        <taxon>Eukaryota</taxon>
        <taxon>Viridiplantae</taxon>
        <taxon>Streptophyta</taxon>
        <taxon>Embryophyta</taxon>
        <taxon>Tracheophyta</taxon>
        <taxon>Spermatophyta</taxon>
        <taxon>Magnoliopsida</taxon>
        <taxon>eudicotyledons</taxon>
        <taxon>Gunneridae</taxon>
        <taxon>Pentapetalae</taxon>
        <taxon>rosids</taxon>
        <taxon>fabids</taxon>
        <taxon>Rosales</taxon>
        <taxon>Moraceae</taxon>
        <taxon>Ficeae</taxon>
        <taxon>Ficus</taxon>
    </lineage>
</organism>
<dbReference type="Gene3D" id="3.30.40.10">
    <property type="entry name" value="Zinc/RING finger domain, C3HC4 (zinc finger)"/>
    <property type="match status" value="1"/>
</dbReference>
<evidence type="ECO:0000256" key="1">
    <source>
        <dbReference type="ARBA" id="ARBA00000900"/>
    </source>
</evidence>
<dbReference type="SUPFAM" id="SSF57850">
    <property type="entry name" value="RING/U-box"/>
    <property type="match status" value="1"/>
</dbReference>
<evidence type="ECO:0000256" key="5">
    <source>
        <dbReference type="ARBA" id="ARBA00022786"/>
    </source>
</evidence>
<evidence type="ECO:0000259" key="6">
    <source>
        <dbReference type="PROSITE" id="PS51698"/>
    </source>
</evidence>
<accession>A0AA88CTS6</accession>
<dbReference type="GO" id="GO:0016567">
    <property type="term" value="P:protein ubiquitination"/>
    <property type="evidence" value="ECO:0007669"/>
    <property type="project" value="InterPro"/>
</dbReference>
<evidence type="ECO:0000256" key="2">
    <source>
        <dbReference type="ARBA" id="ARBA00004906"/>
    </source>
</evidence>
<keyword evidence="5" id="KW-0833">Ubl conjugation pathway</keyword>
<dbReference type="PANTHER" id="PTHR23315:SF240">
    <property type="entry name" value="U-BOX DOMAIN-CONTAINING PROTEIN 5"/>
    <property type="match status" value="1"/>
</dbReference>
<dbReference type="Pfam" id="PF04564">
    <property type="entry name" value="U-box"/>
    <property type="match status" value="1"/>
</dbReference>